<evidence type="ECO:0000256" key="1">
    <source>
        <dbReference type="SAM" id="MobiDB-lite"/>
    </source>
</evidence>
<dbReference type="EMBL" id="VSRR010006047">
    <property type="protein sequence ID" value="MPC43922.1"/>
    <property type="molecule type" value="Genomic_DNA"/>
</dbReference>
<evidence type="ECO:0000313" key="3">
    <source>
        <dbReference type="Proteomes" id="UP000324222"/>
    </source>
</evidence>
<gene>
    <name evidence="2" type="ORF">E2C01_037579</name>
</gene>
<name>A0A5B7FBT0_PORTR</name>
<feature type="region of interest" description="Disordered" evidence="1">
    <location>
        <begin position="1"/>
        <end position="22"/>
    </location>
</feature>
<sequence length="181" mass="19761">MLPSTVAEESTRGVGSAGRQTPAHLCPAAVRSAAAVLGDTSRGPGRAEPTSHHSYITTAPSDHPALLPRIRQGRPQWKHLFQEWQSLYAGEARYIPAMLKGVELWLISGTTVLYETHYPSLYTIQEGKMPARRSSPGKARVLQGRTNLSLVQDLQALSSRSHDILLSDASLPKASLARHFM</sequence>
<comment type="caution">
    <text evidence="2">The sequence shown here is derived from an EMBL/GenBank/DDBJ whole genome shotgun (WGS) entry which is preliminary data.</text>
</comment>
<organism evidence="2 3">
    <name type="scientific">Portunus trituberculatus</name>
    <name type="common">Swimming crab</name>
    <name type="synonym">Neptunus trituberculatus</name>
    <dbReference type="NCBI Taxonomy" id="210409"/>
    <lineage>
        <taxon>Eukaryota</taxon>
        <taxon>Metazoa</taxon>
        <taxon>Ecdysozoa</taxon>
        <taxon>Arthropoda</taxon>
        <taxon>Crustacea</taxon>
        <taxon>Multicrustacea</taxon>
        <taxon>Malacostraca</taxon>
        <taxon>Eumalacostraca</taxon>
        <taxon>Eucarida</taxon>
        <taxon>Decapoda</taxon>
        <taxon>Pleocyemata</taxon>
        <taxon>Brachyura</taxon>
        <taxon>Eubrachyura</taxon>
        <taxon>Portunoidea</taxon>
        <taxon>Portunidae</taxon>
        <taxon>Portuninae</taxon>
        <taxon>Portunus</taxon>
    </lineage>
</organism>
<feature type="region of interest" description="Disordered" evidence="1">
    <location>
        <begin position="38"/>
        <end position="63"/>
    </location>
</feature>
<accession>A0A5B7FBT0</accession>
<proteinExistence type="predicted"/>
<keyword evidence="3" id="KW-1185">Reference proteome</keyword>
<dbReference type="AlphaFoldDB" id="A0A5B7FBT0"/>
<dbReference type="Proteomes" id="UP000324222">
    <property type="component" value="Unassembled WGS sequence"/>
</dbReference>
<reference evidence="2 3" key="1">
    <citation type="submission" date="2019-05" db="EMBL/GenBank/DDBJ databases">
        <title>Another draft genome of Portunus trituberculatus and its Hox gene families provides insights of decapod evolution.</title>
        <authorList>
            <person name="Jeong J.-H."/>
            <person name="Song I."/>
            <person name="Kim S."/>
            <person name="Choi T."/>
            <person name="Kim D."/>
            <person name="Ryu S."/>
            <person name="Kim W."/>
        </authorList>
    </citation>
    <scope>NUCLEOTIDE SEQUENCE [LARGE SCALE GENOMIC DNA]</scope>
    <source>
        <tissue evidence="2">Muscle</tissue>
    </source>
</reference>
<evidence type="ECO:0000313" key="2">
    <source>
        <dbReference type="EMBL" id="MPC43922.1"/>
    </source>
</evidence>
<protein>
    <submittedName>
        <fullName evidence="2">Uncharacterized protein</fullName>
    </submittedName>
</protein>